<sequence precursor="true">MKITIKAKLIILVGALLVAVSGLFIINTYIIAQEVLKQEQSNINQQVEALIKQNLIGQVDTLSRSVNDFYQQSREANIKQALGDEIKMFRDVINRMYENNLTDDAAMMVYTFLNEYQWGNGRYLFAYNADTLENEASGMGGVSMGNSRDALDEKGNYYARDIVAAAKSKPIGFTSYFFSNPSTGQVEEKLSASFYFEPLNLVIATGEYVSTLKQDKLNSALQTVLAAKFGEDGHFWVQDSDGKILAHSQSSQIGRITPNAAKAKQALGNQADAFVALPVTDPKTHSQETQIAYVRKILPEWGWVIGTGTYESNISAIEQRLTAGTEAIFKQKIYRSIAIASLLIIIALAFCVFLLNKIIADMVMLKNRIDTLSTGDADLTSRLAITSKDELAAIGHSVNSFIGYLQAMMLEISHASQKITQGIGQLDSHSENNRQALSKHSSETELVVTAISQMNASADAVAQSAGKMAASTHQANEEAKTSTLTVSDAAGSVQALANEMNSASQSIHTMSENTNQIISVLGVIKEIADQTNLLALNAAIEAARAGEQGRGFAVVADEVRSLASRTQSCTTQIEQILTTLRRDADTAEQLMLETQNSCQQVTQNTARVTSNLGAVTDSIAELNDLGGQIASASEQQSVVTAEISQNMHTIEAMAQTLLQNGQQTLESTQSLSAANQQLSAMVRKFKLA</sequence>
<dbReference type="STRING" id="323850.Shew_3044"/>
<dbReference type="eggNOG" id="COG4564">
    <property type="taxonomic scope" value="Bacteria"/>
</dbReference>
<dbReference type="eggNOG" id="COG0840">
    <property type="taxonomic scope" value="Bacteria"/>
</dbReference>
<dbReference type="CDD" id="cd11386">
    <property type="entry name" value="MCP_signal"/>
    <property type="match status" value="1"/>
</dbReference>
<dbReference type="Pfam" id="PF08269">
    <property type="entry name" value="dCache_2"/>
    <property type="match status" value="1"/>
</dbReference>
<evidence type="ECO:0000256" key="2">
    <source>
        <dbReference type="ARBA" id="ARBA00023224"/>
    </source>
</evidence>
<dbReference type="SUPFAM" id="SSF58104">
    <property type="entry name" value="Methyl-accepting chemotaxis protein (MCP) signaling domain"/>
    <property type="match status" value="1"/>
</dbReference>
<dbReference type="RefSeq" id="WP_011866840.1">
    <property type="nucleotide sequence ID" value="NC_009092.1"/>
</dbReference>
<dbReference type="Pfam" id="PF00015">
    <property type="entry name" value="MCPsignal"/>
    <property type="match status" value="1"/>
</dbReference>
<protein>
    <submittedName>
        <fullName evidence="8">Methyl-accepting chemotaxis sensory transducer</fullName>
    </submittedName>
</protein>
<dbReference type="CDD" id="cd18774">
    <property type="entry name" value="PDC2_HK_sensor"/>
    <property type="match status" value="1"/>
</dbReference>
<feature type="transmembrane region" description="Helical" evidence="5">
    <location>
        <begin position="337"/>
        <end position="359"/>
    </location>
</feature>
<dbReference type="GO" id="GO:0006935">
    <property type="term" value="P:chemotaxis"/>
    <property type="evidence" value="ECO:0007669"/>
    <property type="project" value="UniProtKB-ARBA"/>
</dbReference>
<dbReference type="InterPro" id="IPR004010">
    <property type="entry name" value="Double_Cache_2"/>
</dbReference>
<feature type="domain" description="HAMP" evidence="7">
    <location>
        <begin position="356"/>
        <end position="410"/>
    </location>
</feature>
<keyword evidence="5" id="KW-1133">Transmembrane helix</keyword>
<dbReference type="PROSITE" id="PS50111">
    <property type="entry name" value="CHEMOTAXIS_TRANSDUC_2"/>
    <property type="match status" value="1"/>
</dbReference>
<reference evidence="8 9" key="1">
    <citation type="submission" date="2007-03" db="EMBL/GenBank/DDBJ databases">
        <title>Complete sequence of Shewanella loihica PV-4.</title>
        <authorList>
            <consortium name="US DOE Joint Genome Institute"/>
            <person name="Copeland A."/>
            <person name="Lucas S."/>
            <person name="Lapidus A."/>
            <person name="Barry K."/>
            <person name="Detter J.C."/>
            <person name="Glavina del Rio T."/>
            <person name="Hammon N."/>
            <person name="Israni S."/>
            <person name="Dalin E."/>
            <person name="Tice H."/>
            <person name="Pitluck S."/>
            <person name="Chain P."/>
            <person name="Malfatti S."/>
            <person name="Shin M."/>
            <person name="Vergez L."/>
            <person name="Schmutz J."/>
            <person name="Larimer F."/>
            <person name="Land M."/>
            <person name="Hauser L."/>
            <person name="Kyrpides N."/>
            <person name="Mikhailova N."/>
            <person name="Romine M.F."/>
            <person name="Serres G."/>
            <person name="Fredrickson J."/>
            <person name="Tiedje J."/>
            <person name="Richardson P."/>
        </authorList>
    </citation>
    <scope>NUCLEOTIDE SEQUENCE [LARGE SCALE GENOMIC DNA]</scope>
    <source>
        <strain evidence="9">ATCC BAA-1088 / PV-4</strain>
    </source>
</reference>
<dbReference type="SMART" id="SM00304">
    <property type="entry name" value="HAMP"/>
    <property type="match status" value="2"/>
</dbReference>
<name>A3QHG2_SHELP</name>
<dbReference type="HOGENOM" id="CLU_000445_107_19_6"/>
<evidence type="ECO:0000256" key="1">
    <source>
        <dbReference type="ARBA" id="ARBA00004370"/>
    </source>
</evidence>
<gene>
    <name evidence="8" type="ordered locus">Shew_3044</name>
</gene>
<dbReference type="Gene3D" id="3.30.450.20">
    <property type="entry name" value="PAS domain"/>
    <property type="match status" value="2"/>
</dbReference>
<dbReference type="SMART" id="SM00283">
    <property type="entry name" value="MA"/>
    <property type="match status" value="1"/>
</dbReference>
<evidence type="ECO:0000259" key="6">
    <source>
        <dbReference type="PROSITE" id="PS50111"/>
    </source>
</evidence>
<dbReference type="GO" id="GO:0007165">
    <property type="term" value="P:signal transduction"/>
    <property type="evidence" value="ECO:0007669"/>
    <property type="project" value="UniProtKB-KW"/>
</dbReference>
<dbReference type="Gene3D" id="1.10.287.950">
    <property type="entry name" value="Methyl-accepting chemotaxis protein"/>
    <property type="match status" value="1"/>
</dbReference>
<dbReference type="PANTHER" id="PTHR32089">
    <property type="entry name" value="METHYL-ACCEPTING CHEMOTAXIS PROTEIN MCPB"/>
    <property type="match status" value="1"/>
</dbReference>
<comment type="subcellular location">
    <subcellularLocation>
        <location evidence="1">Membrane</location>
    </subcellularLocation>
</comment>
<evidence type="ECO:0000256" key="5">
    <source>
        <dbReference type="SAM" id="Phobius"/>
    </source>
</evidence>
<dbReference type="PANTHER" id="PTHR32089:SF55">
    <property type="entry name" value="METHYL ACCEPTING SENSORY TRANSDUCER WITH CACHE_2 SMALL MOLECULE BINDING DOMAIN"/>
    <property type="match status" value="1"/>
</dbReference>
<evidence type="ECO:0000256" key="3">
    <source>
        <dbReference type="ARBA" id="ARBA00029447"/>
    </source>
</evidence>
<keyword evidence="9" id="KW-1185">Reference proteome</keyword>
<evidence type="ECO:0000313" key="9">
    <source>
        <dbReference type="Proteomes" id="UP000001558"/>
    </source>
</evidence>
<dbReference type="KEGG" id="slo:Shew_3044"/>
<organism evidence="8 9">
    <name type="scientific">Shewanella loihica (strain ATCC BAA-1088 / PV-4)</name>
    <dbReference type="NCBI Taxonomy" id="323850"/>
    <lineage>
        <taxon>Bacteria</taxon>
        <taxon>Pseudomonadati</taxon>
        <taxon>Pseudomonadota</taxon>
        <taxon>Gammaproteobacteria</taxon>
        <taxon>Alteromonadales</taxon>
        <taxon>Shewanellaceae</taxon>
        <taxon>Shewanella</taxon>
    </lineage>
</organism>
<dbReference type="InterPro" id="IPR004089">
    <property type="entry name" value="MCPsignal_dom"/>
</dbReference>
<dbReference type="FunFam" id="1.10.287.950:FF:000001">
    <property type="entry name" value="Methyl-accepting chemotaxis sensory transducer"/>
    <property type="match status" value="1"/>
</dbReference>
<evidence type="ECO:0000256" key="4">
    <source>
        <dbReference type="PROSITE-ProRule" id="PRU00284"/>
    </source>
</evidence>
<dbReference type="InterPro" id="IPR003660">
    <property type="entry name" value="HAMP_dom"/>
</dbReference>
<keyword evidence="5" id="KW-0472">Membrane</keyword>
<keyword evidence="5" id="KW-0812">Transmembrane</keyword>
<keyword evidence="2 4" id="KW-0807">Transducer</keyword>
<evidence type="ECO:0000259" key="7">
    <source>
        <dbReference type="PROSITE" id="PS50885"/>
    </source>
</evidence>
<dbReference type="OrthoDB" id="2489132at2"/>
<evidence type="ECO:0000313" key="8">
    <source>
        <dbReference type="EMBL" id="ABO24910.1"/>
    </source>
</evidence>
<feature type="domain" description="Methyl-accepting transducer" evidence="6">
    <location>
        <begin position="415"/>
        <end position="651"/>
    </location>
</feature>
<dbReference type="AlphaFoldDB" id="A3QHG2"/>
<dbReference type="PROSITE" id="PS50885">
    <property type="entry name" value="HAMP"/>
    <property type="match status" value="1"/>
</dbReference>
<dbReference type="EMBL" id="CP000606">
    <property type="protein sequence ID" value="ABO24910.1"/>
    <property type="molecule type" value="Genomic_DNA"/>
</dbReference>
<comment type="similarity">
    <text evidence="3">Belongs to the methyl-accepting chemotaxis (MCP) protein family.</text>
</comment>
<dbReference type="Proteomes" id="UP000001558">
    <property type="component" value="Chromosome"/>
</dbReference>
<dbReference type="GO" id="GO:0016020">
    <property type="term" value="C:membrane"/>
    <property type="evidence" value="ECO:0007669"/>
    <property type="project" value="UniProtKB-SubCell"/>
</dbReference>
<accession>A3QHG2</accession>
<proteinExistence type="inferred from homology"/>